<feature type="region of interest" description="Disordered" evidence="1">
    <location>
        <begin position="61"/>
        <end position="81"/>
    </location>
</feature>
<organism evidence="2 3">
    <name type="scientific">Penicillium nordicum</name>
    <dbReference type="NCBI Taxonomy" id="229535"/>
    <lineage>
        <taxon>Eukaryota</taxon>
        <taxon>Fungi</taxon>
        <taxon>Dikarya</taxon>
        <taxon>Ascomycota</taxon>
        <taxon>Pezizomycotina</taxon>
        <taxon>Eurotiomycetes</taxon>
        <taxon>Eurotiomycetidae</taxon>
        <taxon>Eurotiales</taxon>
        <taxon>Aspergillaceae</taxon>
        <taxon>Penicillium</taxon>
    </lineage>
</organism>
<evidence type="ECO:0000256" key="1">
    <source>
        <dbReference type="SAM" id="MobiDB-lite"/>
    </source>
</evidence>
<proteinExistence type="predicted"/>
<dbReference type="Proteomes" id="UP000037696">
    <property type="component" value="Unassembled WGS sequence"/>
</dbReference>
<name>A0A0M9WGC2_9EURO</name>
<evidence type="ECO:0000313" key="3">
    <source>
        <dbReference type="Proteomes" id="UP000037696"/>
    </source>
</evidence>
<accession>A0A0M9WGC2</accession>
<sequence length="81" mass="9129">MPLVVYSCTAVTAHQLFIYSLGNDLLMNSQPDSLGATKKPKRSGTKAWHKELMANQIKSDLAYKPVDQENHEDDLRAIQRT</sequence>
<comment type="caution">
    <text evidence="2">The sequence shown here is derived from an EMBL/GenBank/DDBJ whole genome shotgun (WGS) entry which is preliminary data.</text>
</comment>
<dbReference type="EMBL" id="LHQQ01000073">
    <property type="protein sequence ID" value="KOS43823.1"/>
    <property type="molecule type" value="Genomic_DNA"/>
</dbReference>
<gene>
    <name evidence="2" type="ORF">ACN38_g5295</name>
</gene>
<keyword evidence="3" id="KW-1185">Reference proteome</keyword>
<feature type="compositionally biased region" description="Basic and acidic residues" evidence="1">
    <location>
        <begin position="66"/>
        <end position="81"/>
    </location>
</feature>
<dbReference type="AlphaFoldDB" id="A0A0M9WGC2"/>
<reference evidence="2 3" key="1">
    <citation type="submission" date="2015-08" db="EMBL/GenBank/DDBJ databases">
        <title>Genome sequencing of Penicillium nordicum.</title>
        <authorList>
            <person name="Nguyen H.D."/>
            <person name="Seifert K.A."/>
        </authorList>
    </citation>
    <scope>NUCLEOTIDE SEQUENCE [LARGE SCALE GENOMIC DNA]</scope>
    <source>
        <strain evidence="2 3">DAOMC 185683</strain>
    </source>
</reference>
<evidence type="ECO:0000313" key="2">
    <source>
        <dbReference type="EMBL" id="KOS43823.1"/>
    </source>
</evidence>
<protein>
    <submittedName>
        <fullName evidence="2">Uncharacterized protein</fullName>
    </submittedName>
</protein>